<organism evidence="9 10">
    <name type="scientific">Palleronia aestuarii</name>
    <dbReference type="NCBI Taxonomy" id="568105"/>
    <lineage>
        <taxon>Bacteria</taxon>
        <taxon>Pseudomonadati</taxon>
        <taxon>Pseudomonadota</taxon>
        <taxon>Alphaproteobacteria</taxon>
        <taxon>Rhodobacterales</taxon>
        <taxon>Roseobacteraceae</taxon>
        <taxon>Palleronia</taxon>
    </lineage>
</organism>
<feature type="transmembrane region" description="Helical" evidence="7">
    <location>
        <begin position="55"/>
        <end position="78"/>
    </location>
</feature>
<gene>
    <name evidence="9" type="ORF">LX81_03526</name>
</gene>
<dbReference type="RefSeq" id="WP_111538573.1">
    <property type="nucleotide sequence ID" value="NZ_QKZL01000022.1"/>
</dbReference>
<feature type="transmembrane region" description="Helical" evidence="7">
    <location>
        <begin position="211"/>
        <end position="236"/>
    </location>
</feature>
<feature type="transmembrane region" description="Helical" evidence="7">
    <location>
        <begin position="6"/>
        <end position="34"/>
    </location>
</feature>
<name>A0A2W7PTN6_9RHOB</name>
<dbReference type="PANTHER" id="PTHR31272">
    <property type="entry name" value="CYTOCHROME C-TYPE BIOGENESIS PROTEIN HI_1454-RELATED"/>
    <property type="match status" value="1"/>
</dbReference>
<evidence type="ECO:0000256" key="3">
    <source>
        <dbReference type="ARBA" id="ARBA00022692"/>
    </source>
</evidence>
<evidence type="ECO:0000256" key="4">
    <source>
        <dbReference type="ARBA" id="ARBA00022748"/>
    </source>
</evidence>
<evidence type="ECO:0000256" key="5">
    <source>
        <dbReference type="ARBA" id="ARBA00022989"/>
    </source>
</evidence>
<comment type="caution">
    <text evidence="9">The sequence shown here is derived from an EMBL/GenBank/DDBJ whole genome shotgun (WGS) entry which is preliminary data.</text>
</comment>
<dbReference type="PANTHER" id="PTHR31272:SF4">
    <property type="entry name" value="CYTOCHROME C-TYPE BIOGENESIS PROTEIN HI_1454-RELATED"/>
    <property type="match status" value="1"/>
</dbReference>
<dbReference type="Pfam" id="PF02683">
    <property type="entry name" value="DsbD_TM"/>
    <property type="match status" value="1"/>
</dbReference>
<protein>
    <submittedName>
        <fullName evidence="9">Cytochrome c-type biogenesis protein</fullName>
    </submittedName>
</protein>
<evidence type="ECO:0000259" key="8">
    <source>
        <dbReference type="Pfam" id="PF02683"/>
    </source>
</evidence>
<evidence type="ECO:0000256" key="6">
    <source>
        <dbReference type="ARBA" id="ARBA00023136"/>
    </source>
</evidence>
<dbReference type="EMBL" id="QKZL01000022">
    <property type="protein sequence ID" value="PZX12819.1"/>
    <property type="molecule type" value="Genomic_DNA"/>
</dbReference>
<dbReference type="GO" id="GO:0017004">
    <property type="term" value="P:cytochrome complex assembly"/>
    <property type="evidence" value="ECO:0007669"/>
    <property type="project" value="UniProtKB-KW"/>
</dbReference>
<comment type="similarity">
    <text evidence="2">Belongs to the DsbD family.</text>
</comment>
<keyword evidence="5 7" id="KW-1133">Transmembrane helix</keyword>
<evidence type="ECO:0000256" key="7">
    <source>
        <dbReference type="SAM" id="Phobius"/>
    </source>
</evidence>
<dbReference type="GO" id="GO:0016020">
    <property type="term" value="C:membrane"/>
    <property type="evidence" value="ECO:0007669"/>
    <property type="project" value="UniProtKB-SubCell"/>
</dbReference>
<evidence type="ECO:0000313" key="10">
    <source>
        <dbReference type="Proteomes" id="UP000248916"/>
    </source>
</evidence>
<dbReference type="Proteomes" id="UP000248916">
    <property type="component" value="Unassembled WGS sequence"/>
</dbReference>
<comment type="subcellular location">
    <subcellularLocation>
        <location evidence="1">Membrane</location>
        <topology evidence="1">Multi-pass membrane protein</topology>
    </subcellularLocation>
</comment>
<feature type="transmembrane region" description="Helical" evidence="7">
    <location>
        <begin position="131"/>
        <end position="158"/>
    </location>
</feature>
<sequence>MFDVTLGGAMLAGLLSFLSPCILPMVPFYLGYLAGGSLQAVGADGRVPAALRSRAVLGALFFAAGIITVFVALGASASMVGQALRSWFDILRYVAAAIIGIMGLHFLGIVRIPLLYRQFRAEPGDMSNLSLAGAYVVGLAFAFGWTPCVGPVLAAILFTAAGAESAGRGALLLLGYGIGMTLPFVLAAAFVQPFTRAMSRFRRHLGIIEKVMGTLLIVFALLIATNSVNAIAQWMIETFPIFSRYG</sequence>
<keyword evidence="4" id="KW-0201">Cytochrome c-type biogenesis</keyword>
<feature type="transmembrane region" description="Helical" evidence="7">
    <location>
        <begin position="90"/>
        <end position="110"/>
    </location>
</feature>
<accession>A0A2W7PTN6</accession>
<keyword evidence="6 7" id="KW-0472">Membrane</keyword>
<dbReference type="InterPro" id="IPR051790">
    <property type="entry name" value="Cytochrome_c-biogenesis_DsbD"/>
</dbReference>
<feature type="transmembrane region" description="Helical" evidence="7">
    <location>
        <begin position="170"/>
        <end position="191"/>
    </location>
</feature>
<reference evidence="9 10" key="1">
    <citation type="submission" date="2018-06" db="EMBL/GenBank/DDBJ databases">
        <title>Genomic Encyclopedia of Archaeal and Bacterial Type Strains, Phase II (KMG-II): from individual species to whole genera.</title>
        <authorList>
            <person name="Goeker M."/>
        </authorList>
    </citation>
    <scope>NUCLEOTIDE SEQUENCE [LARGE SCALE GENOMIC DNA]</scope>
    <source>
        <strain evidence="9 10">DSM 22009</strain>
    </source>
</reference>
<dbReference type="OrthoDB" id="9803065at2"/>
<evidence type="ECO:0000256" key="1">
    <source>
        <dbReference type="ARBA" id="ARBA00004141"/>
    </source>
</evidence>
<keyword evidence="3 7" id="KW-0812">Transmembrane</keyword>
<dbReference type="InterPro" id="IPR003834">
    <property type="entry name" value="Cyt_c_assmbl_TM_dom"/>
</dbReference>
<keyword evidence="10" id="KW-1185">Reference proteome</keyword>
<proteinExistence type="inferred from homology"/>
<evidence type="ECO:0000256" key="2">
    <source>
        <dbReference type="ARBA" id="ARBA00006143"/>
    </source>
</evidence>
<feature type="domain" description="Cytochrome C biogenesis protein transmembrane" evidence="8">
    <location>
        <begin position="5"/>
        <end position="224"/>
    </location>
</feature>
<evidence type="ECO:0000313" key="9">
    <source>
        <dbReference type="EMBL" id="PZX12819.1"/>
    </source>
</evidence>
<dbReference type="AlphaFoldDB" id="A0A2W7PTN6"/>